<dbReference type="InterPro" id="IPR013083">
    <property type="entry name" value="Znf_RING/FYVE/PHD"/>
</dbReference>
<evidence type="ECO:0000256" key="3">
    <source>
        <dbReference type="ARBA" id="ARBA00022771"/>
    </source>
</evidence>
<keyword evidence="4" id="KW-0862">Zinc</keyword>
<feature type="region of interest" description="Disordered" evidence="6">
    <location>
        <begin position="1"/>
        <end position="37"/>
    </location>
</feature>
<evidence type="ECO:0000256" key="1">
    <source>
        <dbReference type="ARBA" id="ARBA00006672"/>
    </source>
</evidence>
<dbReference type="GO" id="GO:0008270">
    <property type="term" value="F:zinc ion binding"/>
    <property type="evidence" value="ECO:0007669"/>
    <property type="project" value="UniProtKB-KW"/>
</dbReference>
<dbReference type="GO" id="GO:0051726">
    <property type="term" value="P:regulation of cell cycle"/>
    <property type="evidence" value="ECO:0007669"/>
    <property type="project" value="TreeGrafter"/>
</dbReference>
<keyword evidence="9" id="KW-1185">Reference proteome</keyword>
<keyword evidence="2" id="KW-0053">Apoptosis</keyword>
<sequence>MRNEDGSSIEAGHFTDVQDVSRFPVQVSDARENETPKMEYNDRCRTNQTETGHEHRNNLKWKRAKYPDNEEINNRLETYRGWPLVEPSPSTLCEAGFFYTGHSHDLVRCFCCGIGLKDFSETDNPLLEHAKHSSKCPFMIDHFGSQEALEQYKQRFVNQDPEEIRRRQRDLFQRQQVTNYRAKHERFRALSARLDTFTHWPLHLSQRPEQLADAGMYYTGVDDHCRCFACDGGLMKWEPGDDPWIEHCRWFPGCPYAREIKGDEFINLIQLSIDQAMEENGSNHQDDVSGAMTATTTEDINIQRIVKQNTKLLILDMGFPIDDVNVAVQELVQQATTDPDVDDIITRLEVMNERRLLENQTGKAQEPPDPGGTTSAGALLEQNQRLKSMLLCHLCHNNPVNALFLPCTHHKYCLDCIQHGDRCPDCGRPIKEKIRTFMG</sequence>
<evidence type="ECO:0000259" key="7">
    <source>
        <dbReference type="PROSITE" id="PS50089"/>
    </source>
</evidence>
<evidence type="ECO:0000256" key="5">
    <source>
        <dbReference type="PROSITE-ProRule" id="PRU00175"/>
    </source>
</evidence>
<dbReference type="AlphaFoldDB" id="A0A9D4D4J8"/>
<keyword evidence="3 5" id="KW-0863">Zinc-finger</keyword>
<dbReference type="InterPro" id="IPR050784">
    <property type="entry name" value="IAP"/>
</dbReference>
<dbReference type="Gene3D" id="3.30.40.10">
    <property type="entry name" value="Zinc/RING finger domain, C3HC4 (zinc finger)"/>
    <property type="match status" value="1"/>
</dbReference>
<accession>A0A9D4D4J8</accession>
<comment type="caution">
    <text evidence="8">The sequence shown here is derived from an EMBL/GenBank/DDBJ whole genome shotgun (WGS) entry which is preliminary data.</text>
</comment>
<dbReference type="PANTHER" id="PTHR10044:SF139">
    <property type="entry name" value="DEATH-ASSOCIATED INHIBITOR OF APOPTOSIS 2"/>
    <property type="match status" value="1"/>
</dbReference>
<dbReference type="PROSITE" id="PS50143">
    <property type="entry name" value="BIR_REPEAT_2"/>
    <property type="match status" value="2"/>
</dbReference>
<dbReference type="CDD" id="cd00022">
    <property type="entry name" value="BIR"/>
    <property type="match status" value="2"/>
</dbReference>
<evidence type="ECO:0000256" key="2">
    <source>
        <dbReference type="ARBA" id="ARBA00022703"/>
    </source>
</evidence>
<dbReference type="Proteomes" id="UP000828390">
    <property type="component" value="Unassembled WGS sequence"/>
</dbReference>
<dbReference type="Pfam" id="PF00653">
    <property type="entry name" value="BIR"/>
    <property type="match status" value="2"/>
</dbReference>
<evidence type="ECO:0000313" key="9">
    <source>
        <dbReference type="Proteomes" id="UP000828390"/>
    </source>
</evidence>
<dbReference type="EMBL" id="JAIWYP010000011">
    <property type="protein sequence ID" value="KAH3739021.1"/>
    <property type="molecule type" value="Genomic_DNA"/>
</dbReference>
<dbReference type="GO" id="GO:0006915">
    <property type="term" value="P:apoptotic process"/>
    <property type="evidence" value="ECO:0007669"/>
    <property type="project" value="UniProtKB-KW"/>
</dbReference>
<dbReference type="SUPFAM" id="SSF57924">
    <property type="entry name" value="Inhibitor of apoptosis (IAP) repeat"/>
    <property type="match status" value="2"/>
</dbReference>
<evidence type="ECO:0000256" key="6">
    <source>
        <dbReference type="SAM" id="MobiDB-lite"/>
    </source>
</evidence>
<evidence type="ECO:0000256" key="4">
    <source>
        <dbReference type="ARBA" id="ARBA00022833"/>
    </source>
</evidence>
<dbReference type="InterPro" id="IPR001841">
    <property type="entry name" value="Znf_RING"/>
</dbReference>
<comment type="similarity">
    <text evidence="1">Belongs to the IAP family.</text>
</comment>
<gene>
    <name evidence="8" type="ORF">DPMN_045665</name>
</gene>
<proteinExistence type="inferred from homology"/>
<dbReference type="GO" id="GO:0005634">
    <property type="term" value="C:nucleus"/>
    <property type="evidence" value="ECO:0007669"/>
    <property type="project" value="TreeGrafter"/>
</dbReference>
<dbReference type="PROSITE" id="PS50089">
    <property type="entry name" value="ZF_RING_2"/>
    <property type="match status" value="1"/>
</dbReference>
<reference evidence="8" key="1">
    <citation type="journal article" date="2019" name="bioRxiv">
        <title>The Genome of the Zebra Mussel, Dreissena polymorpha: A Resource for Invasive Species Research.</title>
        <authorList>
            <person name="McCartney M.A."/>
            <person name="Auch B."/>
            <person name="Kono T."/>
            <person name="Mallez S."/>
            <person name="Zhang Y."/>
            <person name="Obille A."/>
            <person name="Becker A."/>
            <person name="Abrahante J.E."/>
            <person name="Garbe J."/>
            <person name="Badalamenti J.P."/>
            <person name="Herman A."/>
            <person name="Mangelson H."/>
            <person name="Liachko I."/>
            <person name="Sullivan S."/>
            <person name="Sone E.D."/>
            <person name="Koren S."/>
            <person name="Silverstein K.A.T."/>
            <person name="Beckman K.B."/>
            <person name="Gohl D.M."/>
        </authorList>
    </citation>
    <scope>NUCLEOTIDE SEQUENCE</scope>
    <source>
        <strain evidence="8">Duluth1</strain>
        <tissue evidence="8">Whole animal</tissue>
    </source>
</reference>
<dbReference type="InterPro" id="IPR001370">
    <property type="entry name" value="BIR_rpt"/>
</dbReference>
<keyword evidence="3 5" id="KW-0479">Metal-binding</keyword>
<dbReference type="PANTHER" id="PTHR10044">
    <property type="entry name" value="INHIBITOR OF APOPTOSIS"/>
    <property type="match status" value="1"/>
</dbReference>
<name>A0A9D4D4J8_DREPO</name>
<evidence type="ECO:0000313" key="8">
    <source>
        <dbReference type="EMBL" id="KAH3739021.1"/>
    </source>
</evidence>
<dbReference type="PROSITE" id="PS01282">
    <property type="entry name" value="BIR_REPEAT_1"/>
    <property type="match status" value="1"/>
</dbReference>
<feature type="domain" description="RING-type" evidence="7">
    <location>
        <begin position="392"/>
        <end position="426"/>
    </location>
</feature>
<dbReference type="SMART" id="SM00238">
    <property type="entry name" value="BIR"/>
    <property type="match status" value="2"/>
</dbReference>
<organism evidence="8 9">
    <name type="scientific">Dreissena polymorpha</name>
    <name type="common">Zebra mussel</name>
    <name type="synonym">Mytilus polymorpha</name>
    <dbReference type="NCBI Taxonomy" id="45954"/>
    <lineage>
        <taxon>Eukaryota</taxon>
        <taxon>Metazoa</taxon>
        <taxon>Spiralia</taxon>
        <taxon>Lophotrochozoa</taxon>
        <taxon>Mollusca</taxon>
        <taxon>Bivalvia</taxon>
        <taxon>Autobranchia</taxon>
        <taxon>Heteroconchia</taxon>
        <taxon>Euheterodonta</taxon>
        <taxon>Imparidentia</taxon>
        <taxon>Neoheterodontei</taxon>
        <taxon>Myida</taxon>
        <taxon>Dreissenoidea</taxon>
        <taxon>Dreissenidae</taxon>
        <taxon>Dreissena</taxon>
    </lineage>
</organism>
<reference evidence="8" key="2">
    <citation type="submission" date="2020-11" db="EMBL/GenBank/DDBJ databases">
        <authorList>
            <person name="McCartney M.A."/>
            <person name="Auch B."/>
            <person name="Kono T."/>
            <person name="Mallez S."/>
            <person name="Becker A."/>
            <person name="Gohl D.M."/>
            <person name="Silverstein K.A.T."/>
            <person name="Koren S."/>
            <person name="Bechman K.B."/>
            <person name="Herman A."/>
            <person name="Abrahante J.E."/>
            <person name="Garbe J."/>
        </authorList>
    </citation>
    <scope>NUCLEOTIDE SEQUENCE</scope>
    <source>
        <strain evidence="8">Duluth1</strain>
        <tissue evidence="8">Whole animal</tissue>
    </source>
</reference>
<dbReference type="GO" id="GO:0005737">
    <property type="term" value="C:cytoplasm"/>
    <property type="evidence" value="ECO:0007669"/>
    <property type="project" value="TreeGrafter"/>
</dbReference>
<dbReference type="FunFam" id="1.10.1170.10:FF:000003">
    <property type="entry name" value="E3 ubiquitin-protein ligase XIAP"/>
    <property type="match status" value="1"/>
</dbReference>
<dbReference type="Gene3D" id="1.10.1170.10">
    <property type="entry name" value="Inhibitor Of Apoptosis Protein (2mihbC-IAP-1), Chain A"/>
    <property type="match status" value="2"/>
</dbReference>
<dbReference type="Pfam" id="PF13920">
    <property type="entry name" value="zf-C3HC4_3"/>
    <property type="match status" value="1"/>
</dbReference>
<protein>
    <recommendedName>
        <fullName evidence="7">RING-type domain-containing protein</fullName>
    </recommendedName>
</protein>